<dbReference type="Pfam" id="PF00702">
    <property type="entry name" value="Hydrolase"/>
    <property type="match status" value="1"/>
</dbReference>
<evidence type="ECO:0000313" key="1">
    <source>
        <dbReference type="EMBL" id="KJD32739.1"/>
    </source>
</evidence>
<dbReference type="InterPro" id="IPR023198">
    <property type="entry name" value="PGP-like_dom2"/>
</dbReference>
<dbReference type="STRING" id="1435349.PW52_15375"/>
<dbReference type="EMBL" id="JTDW01000017">
    <property type="protein sequence ID" value="KJD32739.1"/>
    <property type="molecule type" value="Genomic_DNA"/>
</dbReference>
<dbReference type="PATRIC" id="fig|1435349.4.peg.1104"/>
<sequence>MKQINTVIFDLGGVLINWSPEHVFTSVFNGNAEKAKWFIQNICTLDWNEAQDAGRTIKEANKVLIEKYPEHETEILQYYGRWEEMLLGPIEGTVKILDYFVKNPNYKVVALTNWSSELFPIALKRYEFLKWFEGIVVSGDENTRKPFDEIYNLTLERYNITAENAIFIDDNLRNIEAANKLGINGIRFKSPELLIEQLKSYNINIL</sequence>
<dbReference type="SUPFAM" id="SSF56784">
    <property type="entry name" value="HAD-like"/>
    <property type="match status" value="1"/>
</dbReference>
<dbReference type="CDD" id="cd02603">
    <property type="entry name" value="HAD_sEH-N_like"/>
    <property type="match status" value="1"/>
</dbReference>
<dbReference type="InterPro" id="IPR036412">
    <property type="entry name" value="HAD-like_sf"/>
</dbReference>
<dbReference type="RefSeq" id="WP_044633871.1">
    <property type="nucleotide sequence ID" value="NZ_JTDW01000017.1"/>
</dbReference>
<dbReference type="GO" id="GO:0016787">
    <property type="term" value="F:hydrolase activity"/>
    <property type="evidence" value="ECO:0007669"/>
    <property type="project" value="UniProtKB-KW"/>
</dbReference>
<organism evidence="1 2">
    <name type="scientific">Neotamlana sedimentorum</name>
    <dbReference type="NCBI Taxonomy" id="1435349"/>
    <lineage>
        <taxon>Bacteria</taxon>
        <taxon>Pseudomonadati</taxon>
        <taxon>Bacteroidota</taxon>
        <taxon>Flavobacteriia</taxon>
        <taxon>Flavobacteriales</taxon>
        <taxon>Flavobacteriaceae</taxon>
        <taxon>Neotamlana</taxon>
    </lineage>
</organism>
<dbReference type="Gene3D" id="3.40.50.1000">
    <property type="entry name" value="HAD superfamily/HAD-like"/>
    <property type="match status" value="1"/>
</dbReference>
<name>A0A0D7W127_9FLAO</name>
<dbReference type="PANTHER" id="PTHR43611">
    <property type="entry name" value="ALPHA-D-GLUCOSE 1-PHOSPHATE PHOSPHATASE"/>
    <property type="match status" value="1"/>
</dbReference>
<dbReference type="Gene3D" id="1.10.150.240">
    <property type="entry name" value="Putative phosphatase, domain 2"/>
    <property type="match status" value="1"/>
</dbReference>
<keyword evidence="2" id="KW-1185">Reference proteome</keyword>
<dbReference type="NCBIfam" id="TIGR01549">
    <property type="entry name" value="HAD-SF-IA-v1"/>
    <property type="match status" value="1"/>
</dbReference>
<comment type="caution">
    <text evidence="1">The sequence shown here is derived from an EMBL/GenBank/DDBJ whole genome shotgun (WGS) entry which is preliminary data.</text>
</comment>
<dbReference type="Proteomes" id="UP000032578">
    <property type="component" value="Unassembled WGS sequence"/>
</dbReference>
<dbReference type="InterPro" id="IPR023214">
    <property type="entry name" value="HAD_sf"/>
</dbReference>
<evidence type="ECO:0000313" key="2">
    <source>
        <dbReference type="Proteomes" id="UP000032578"/>
    </source>
</evidence>
<dbReference type="AlphaFoldDB" id="A0A0D7W127"/>
<dbReference type="OrthoDB" id="9797415at2"/>
<accession>A0A0D7W127</accession>
<dbReference type="InterPro" id="IPR006439">
    <property type="entry name" value="HAD-SF_hydro_IA"/>
</dbReference>
<protein>
    <submittedName>
        <fullName evidence="1">HAD family hydrolase</fullName>
    </submittedName>
</protein>
<dbReference type="PANTHER" id="PTHR43611:SF3">
    <property type="entry name" value="FLAVIN MONONUCLEOTIDE HYDROLASE 1, CHLOROPLATIC"/>
    <property type="match status" value="1"/>
</dbReference>
<proteinExistence type="predicted"/>
<dbReference type="SFLD" id="SFLDG01129">
    <property type="entry name" value="C1.5:_HAD__Beta-PGM__Phosphata"/>
    <property type="match status" value="1"/>
</dbReference>
<dbReference type="SFLD" id="SFLDS00003">
    <property type="entry name" value="Haloacid_Dehalogenase"/>
    <property type="match status" value="1"/>
</dbReference>
<reference evidence="1 2" key="1">
    <citation type="submission" date="2014-11" db="EMBL/GenBank/DDBJ databases">
        <title>Tamlana sedimentorum sp. nov., isolated from shallow sand sediments of the Sea of Japan.</title>
        <authorList>
            <person name="Romanenko L.A."/>
        </authorList>
    </citation>
    <scope>NUCLEOTIDE SEQUENCE [LARGE SCALE GENOMIC DNA]</scope>
    <source>
        <strain evidence="1 2">JCM 19808</strain>
    </source>
</reference>
<keyword evidence="1" id="KW-0378">Hydrolase</keyword>
<gene>
    <name evidence="1" type="ORF">PW52_15375</name>
</gene>
<dbReference type="NCBIfam" id="TIGR01509">
    <property type="entry name" value="HAD-SF-IA-v3"/>
    <property type="match status" value="1"/>
</dbReference>